<keyword evidence="3" id="KW-0597">Phosphoprotein</keyword>
<protein>
    <submittedName>
        <fullName evidence="5">Hpt protein</fullName>
    </submittedName>
</protein>
<dbReference type="Pfam" id="PF01627">
    <property type="entry name" value="Hpt"/>
    <property type="match status" value="1"/>
</dbReference>
<dbReference type="SUPFAM" id="SSF55052">
    <property type="entry name" value="CheY-binding domain of CheA"/>
    <property type="match status" value="1"/>
</dbReference>
<dbReference type="Gene3D" id="1.20.120.160">
    <property type="entry name" value="HPT domain"/>
    <property type="match status" value="1"/>
</dbReference>
<reference evidence="6" key="1">
    <citation type="submission" date="2015-07" db="EMBL/GenBank/DDBJ databases">
        <title>Near-Complete Genome Sequence of the Cellulolytic Bacterium Bacteroides (Pseudobacteroides) cellulosolvens ATCC 35603.</title>
        <authorList>
            <person name="Dassa B."/>
            <person name="Utturkar S.M."/>
            <person name="Klingeman D.M."/>
            <person name="Hurt R.A."/>
            <person name="Keller M."/>
            <person name="Xu J."/>
            <person name="Reddy Y.H.K."/>
            <person name="Borovok I."/>
            <person name="Grinberg I.R."/>
            <person name="Lamed R."/>
            <person name="Zhivin O."/>
            <person name="Bayer E.A."/>
            <person name="Brown S.D."/>
        </authorList>
    </citation>
    <scope>NUCLEOTIDE SEQUENCE [LARGE SCALE GENOMIC DNA]</scope>
    <source>
        <strain evidence="6">DSM 2933</strain>
    </source>
</reference>
<feature type="domain" description="HPt" evidence="4">
    <location>
        <begin position="1"/>
        <end position="101"/>
    </location>
</feature>
<dbReference type="SUPFAM" id="SSF160246">
    <property type="entry name" value="EspE N-terminal domain-like"/>
    <property type="match status" value="1"/>
</dbReference>
<dbReference type="InterPro" id="IPR035891">
    <property type="entry name" value="CheY-binding_CheA"/>
</dbReference>
<organism evidence="5 6">
    <name type="scientific">Pseudobacteroides cellulosolvens ATCC 35603 = DSM 2933</name>
    <dbReference type="NCBI Taxonomy" id="398512"/>
    <lineage>
        <taxon>Bacteria</taxon>
        <taxon>Bacillati</taxon>
        <taxon>Bacillota</taxon>
        <taxon>Clostridia</taxon>
        <taxon>Eubacteriales</taxon>
        <taxon>Oscillospiraceae</taxon>
        <taxon>Pseudobacteroides</taxon>
    </lineage>
</organism>
<evidence type="ECO:0000256" key="2">
    <source>
        <dbReference type="ARBA" id="ARBA00023012"/>
    </source>
</evidence>
<gene>
    <name evidence="5" type="ORF">Bccel_5399</name>
</gene>
<dbReference type="GO" id="GO:0005524">
    <property type="term" value="F:ATP binding"/>
    <property type="evidence" value="ECO:0007669"/>
    <property type="project" value="UniProtKB-KW"/>
</dbReference>
<dbReference type="InterPro" id="IPR037052">
    <property type="entry name" value="CheA-like_P2_sf"/>
</dbReference>
<dbReference type="SUPFAM" id="SSF47226">
    <property type="entry name" value="Histidine-containing phosphotransfer domain, HPT domain"/>
    <property type="match status" value="1"/>
</dbReference>
<evidence type="ECO:0000256" key="1">
    <source>
        <dbReference type="ARBA" id="ARBA00022840"/>
    </source>
</evidence>
<keyword evidence="1" id="KW-0067">ATP-binding</keyword>
<dbReference type="GO" id="GO:0000155">
    <property type="term" value="F:phosphorelay sensor kinase activity"/>
    <property type="evidence" value="ECO:0007669"/>
    <property type="project" value="InterPro"/>
</dbReference>
<dbReference type="EMBL" id="LGTC01000001">
    <property type="protein sequence ID" value="KNY30122.1"/>
    <property type="molecule type" value="Genomic_DNA"/>
</dbReference>
<dbReference type="PANTHER" id="PTHR43395:SF10">
    <property type="entry name" value="CHEMOTAXIS PROTEIN CHEA"/>
    <property type="match status" value="1"/>
</dbReference>
<dbReference type="Gene3D" id="3.30.70.1110">
    <property type="entry name" value="Histidine kinase CheA-like, P2 response regulator-binding domain"/>
    <property type="match status" value="1"/>
</dbReference>
<dbReference type="AlphaFoldDB" id="A0A0L6JXF0"/>
<dbReference type="PROSITE" id="PS50894">
    <property type="entry name" value="HPT"/>
    <property type="match status" value="1"/>
</dbReference>
<evidence type="ECO:0000256" key="3">
    <source>
        <dbReference type="PROSITE-ProRule" id="PRU00110"/>
    </source>
</evidence>
<dbReference type="InterPro" id="IPR051315">
    <property type="entry name" value="Bact_Chemotaxis_CheA"/>
</dbReference>
<dbReference type="InterPro" id="IPR008207">
    <property type="entry name" value="Sig_transdc_His_kin_Hpt_dom"/>
</dbReference>
<dbReference type="Pfam" id="PF07194">
    <property type="entry name" value="P2"/>
    <property type="match status" value="1"/>
</dbReference>
<dbReference type="PANTHER" id="PTHR43395">
    <property type="entry name" value="SENSOR HISTIDINE KINASE CHEA"/>
    <property type="match status" value="1"/>
</dbReference>
<keyword evidence="2" id="KW-0902">Two-component regulatory system</keyword>
<dbReference type="STRING" id="398512.Bccel_5399"/>
<keyword evidence="6" id="KW-1185">Reference proteome</keyword>
<sequence>MNAILQGYIEDLKDNLSSFNTALIDIKCGRSDADIINTIFHVAHTIKDNSAAMEFEQIEKVMHTMEDILYEIKSGTRQFSESIYDILYACHDFLENCLVTIERNNSDTSLDISRMLELFSSINVNYVESNRFLHPSKVMFTEDISILPYINVDPKIWQVIAGNLERGFSPYSLEVDFSEGCIMKSVRAWLIFQKIETFSMLLYSNPARPDDESFKNGVFSFEGTTMQFLILTEKDIAELIEDLEKLDDVSSVRSYCIHQKEITIILESHRMKEKILKSITDISIQLVDIESTSNSYLIESVVELFETISNLNLTKTKSYIKSASIQIAKILREKAELNQDMDIRCLGVITQAFHIIETVLKTPDNNQAHELFREKIINLFIDELKINDSYSTQRIGDILQSKGILKEDDVHEILEKQKQSENLKFGQIAVKENKASAYEVISALKDQIPCIDKKDTLTKQEGDFIQIPAANINKLLHMINELLTFNSQLEQQIEKDSSCKLEMINTLLKETKLMKEIQTLSMSFEAKP</sequence>
<dbReference type="InterPro" id="IPR010808">
    <property type="entry name" value="CheA_P2-bd"/>
</dbReference>
<dbReference type="CDD" id="cd00088">
    <property type="entry name" value="HPT"/>
    <property type="match status" value="1"/>
</dbReference>
<name>A0A0L6JXF0_9FIRM</name>
<evidence type="ECO:0000313" key="6">
    <source>
        <dbReference type="Proteomes" id="UP000036923"/>
    </source>
</evidence>
<comment type="caution">
    <text evidence="5">The sequence shown here is derived from an EMBL/GenBank/DDBJ whole genome shotgun (WGS) entry which is preliminary data.</text>
</comment>
<evidence type="ECO:0000313" key="5">
    <source>
        <dbReference type="EMBL" id="KNY30122.1"/>
    </source>
</evidence>
<proteinExistence type="predicted"/>
<dbReference type="eggNOG" id="COG2198">
    <property type="taxonomic scope" value="Bacteria"/>
</dbReference>
<evidence type="ECO:0000259" key="4">
    <source>
        <dbReference type="PROSITE" id="PS50894"/>
    </source>
</evidence>
<dbReference type="InterPro" id="IPR037257">
    <property type="entry name" value="T2SS_E_N_sf"/>
</dbReference>
<dbReference type="InterPro" id="IPR036641">
    <property type="entry name" value="HPT_dom_sf"/>
</dbReference>
<dbReference type="Proteomes" id="UP000036923">
    <property type="component" value="Unassembled WGS sequence"/>
</dbReference>
<keyword evidence="1" id="KW-0547">Nucleotide-binding</keyword>
<dbReference type="RefSeq" id="WP_036945217.1">
    <property type="nucleotide sequence ID" value="NZ_JQKC01000045.1"/>
</dbReference>
<accession>A0A0L6JXF0</accession>
<dbReference type="SMART" id="SM00073">
    <property type="entry name" value="HPT"/>
    <property type="match status" value="1"/>
</dbReference>
<feature type="modified residue" description="Phosphohistidine" evidence="3">
    <location>
        <position position="44"/>
    </location>
</feature>